<evidence type="ECO:0000256" key="12">
    <source>
        <dbReference type="ARBA" id="ARBA00022967"/>
    </source>
</evidence>
<dbReference type="PANTHER" id="PTHR48085">
    <property type="entry name" value="CADMIUM/ZINC-TRANSPORTING ATPASE HMA2-RELATED"/>
    <property type="match status" value="1"/>
</dbReference>
<feature type="transmembrane region" description="Helical" evidence="17">
    <location>
        <begin position="157"/>
        <end position="174"/>
    </location>
</feature>
<keyword evidence="13 17" id="KW-1133">Transmembrane helix</keyword>
<dbReference type="InterPro" id="IPR023299">
    <property type="entry name" value="ATPase_P-typ_cyto_dom_N"/>
</dbReference>
<protein>
    <submittedName>
        <fullName evidence="20">Cd2+/Zn2+-exporting ATPase</fullName>
    </submittedName>
</protein>
<dbReference type="PRINTS" id="PR00119">
    <property type="entry name" value="CATATPASE"/>
</dbReference>
<proteinExistence type="inferred from homology"/>
<dbReference type="PROSITE" id="PS50846">
    <property type="entry name" value="HMA_2"/>
    <property type="match status" value="1"/>
</dbReference>
<dbReference type="Pfam" id="PF00122">
    <property type="entry name" value="E1-E2_ATPase"/>
    <property type="match status" value="1"/>
</dbReference>
<dbReference type="EMBL" id="FNJM01000005">
    <property type="protein sequence ID" value="SDP44355.1"/>
    <property type="molecule type" value="Genomic_DNA"/>
</dbReference>
<feature type="compositionally biased region" description="Basic and acidic residues" evidence="18">
    <location>
        <begin position="95"/>
        <end position="113"/>
    </location>
</feature>
<evidence type="ECO:0000256" key="13">
    <source>
        <dbReference type="ARBA" id="ARBA00022989"/>
    </source>
</evidence>
<dbReference type="SUPFAM" id="SSF81653">
    <property type="entry name" value="Calcium ATPase, transduction domain A"/>
    <property type="match status" value="1"/>
</dbReference>
<evidence type="ECO:0000256" key="4">
    <source>
        <dbReference type="ARBA" id="ARBA00022539"/>
    </source>
</evidence>
<keyword evidence="12" id="KW-1278">Translocase</keyword>
<dbReference type="PROSITE" id="PS01047">
    <property type="entry name" value="HMA_1"/>
    <property type="match status" value="1"/>
</dbReference>
<dbReference type="GO" id="GO:0008551">
    <property type="term" value="F:P-type cadmium transporter activity"/>
    <property type="evidence" value="ECO:0007669"/>
    <property type="project" value="UniProtKB-EC"/>
</dbReference>
<evidence type="ECO:0000256" key="18">
    <source>
        <dbReference type="SAM" id="MobiDB-lite"/>
    </source>
</evidence>
<dbReference type="Gene3D" id="3.40.50.1000">
    <property type="entry name" value="HAD superfamily/HAD-like"/>
    <property type="match status" value="1"/>
</dbReference>
<keyword evidence="5" id="KW-0597">Phosphoprotein</keyword>
<dbReference type="FunFam" id="3.40.1110.10:FF:000066">
    <property type="entry name" value="Cadmium-translocating P-type ATPase"/>
    <property type="match status" value="1"/>
</dbReference>
<name>A0A1H0SRX9_9CLOT</name>
<gene>
    <name evidence="20" type="ORF">SAMN04488529_105190</name>
</gene>
<dbReference type="InterPro" id="IPR023214">
    <property type="entry name" value="HAD_sf"/>
</dbReference>
<dbReference type="GO" id="GO:0016463">
    <property type="term" value="F:P-type zinc transporter activity"/>
    <property type="evidence" value="ECO:0007669"/>
    <property type="project" value="UniProtKB-EC"/>
</dbReference>
<reference evidence="20 21" key="1">
    <citation type="submission" date="2016-10" db="EMBL/GenBank/DDBJ databases">
        <authorList>
            <person name="de Groot N.N."/>
        </authorList>
    </citation>
    <scope>NUCLEOTIDE SEQUENCE [LARGE SCALE GENOMIC DNA]</scope>
    <source>
        <strain evidence="20 21">DSM 12272</strain>
    </source>
</reference>
<dbReference type="PRINTS" id="PR00941">
    <property type="entry name" value="CDATPASE"/>
</dbReference>
<evidence type="ECO:0000313" key="21">
    <source>
        <dbReference type="Proteomes" id="UP000198597"/>
    </source>
</evidence>
<dbReference type="InterPro" id="IPR051014">
    <property type="entry name" value="Cation_Transport_ATPase_IB"/>
</dbReference>
<evidence type="ECO:0000256" key="3">
    <source>
        <dbReference type="ARBA" id="ARBA00022475"/>
    </source>
</evidence>
<dbReference type="InterPro" id="IPR036412">
    <property type="entry name" value="HAD-like_sf"/>
</dbReference>
<dbReference type="NCBIfam" id="TIGR01512">
    <property type="entry name" value="ATPase-IB2_Cd"/>
    <property type="match status" value="1"/>
</dbReference>
<feature type="transmembrane region" description="Helical" evidence="17">
    <location>
        <begin position="738"/>
        <end position="756"/>
    </location>
</feature>
<dbReference type="InterPro" id="IPR008250">
    <property type="entry name" value="ATPase_P-typ_transduc_dom_A_sf"/>
</dbReference>
<dbReference type="SFLD" id="SFLDS00003">
    <property type="entry name" value="Haloacid_Dehalogenase"/>
    <property type="match status" value="1"/>
</dbReference>
<feature type="transmembrane region" description="Helical" evidence="17">
    <location>
        <begin position="712"/>
        <end position="732"/>
    </location>
</feature>
<dbReference type="InterPro" id="IPR018303">
    <property type="entry name" value="ATPase_P-typ_P_site"/>
</dbReference>
<evidence type="ECO:0000256" key="14">
    <source>
        <dbReference type="ARBA" id="ARBA00023136"/>
    </source>
</evidence>
<accession>A0A1H0SRX9</accession>
<dbReference type="InterPro" id="IPR044492">
    <property type="entry name" value="P_typ_ATPase_HD_dom"/>
</dbReference>
<evidence type="ECO:0000256" key="1">
    <source>
        <dbReference type="ARBA" id="ARBA00004651"/>
    </source>
</evidence>
<comment type="similarity">
    <text evidence="2 17">Belongs to the cation transport ATPase (P-type) (TC 3.A.3) family. Type IB subfamily.</text>
</comment>
<feature type="region of interest" description="Disordered" evidence="18">
    <location>
        <begin position="95"/>
        <end position="126"/>
    </location>
</feature>
<evidence type="ECO:0000256" key="2">
    <source>
        <dbReference type="ARBA" id="ARBA00006024"/>
    </source>
</evidence>
<dbReference type="SUPFAM" id="SSF56784">
    <property type="entry name" value="HAD-like"/>
    <property type="match status" value="1"/>
</dbReference>
<evidence type="ECO:0000256" key="6">
    <source>
        <dbReference type="ARBA" id="ARBA00022692"/>
    </source>
</evidence>
<dbReference type="Gene3D" id="2.70.150.10">
    <property type="entry name" value="Calcium-transporting ATPase, cytoplasmic transduction domain A"/>
    <property type="match status" value="1"/>
</dbReference>
<evidence type="ECO:0000259" key="19">
    <source>
        <dbReference type="PROSITE" id="PS50846"/>
    </source>
</evidence>
<keyword evidence="7 17" id="KW-0479">Metal-binding</keyword>
<keyword evidence="3 17" id="KW-1003">Cell membrane</keyword>
<dbReference type="SUPFAM" id="SSF81665">
    <property type="entry name" value="Calcium ATPase, transmembrane domain M"/>
    <property type="match status" value="1"/>
</dbReference>
<keyword evidence="6 17" id="KW-0812">Transmembrane</keyword>
<keyword evidence="21" id="KW-1185">Reference proteome</keyword>
<dbReference type="Gene3D" id="3.30.70.100">
    <property type="match status" value="1"/>
</dbReference>
<dbReference type="Gene3D" id="3.40.1110.10">
    <property type="entry name" value="Calcium-transporting ATPase, cytoplasmic domain N"/>
    <property type="match status" value="1"/>
</dbReference>
<dbReference type="GO" id="GO:0005524">
    <property type="term" value="F:ATP binding"/>
    <property type="evidence" value="ECO:0007669"/>
    <property type="project" value="UniProtKB-UniRule"/>
</dbReference>
<evidence type="ECO:0000256" key="10">
    <source>
        <dbReference type="ARBA" id="ARBA00022840"/>
    </source>
</evidence>
<evidence type="ECO:0000256" key="8">
    <source>
        <dbReference type="ARBA" id="ARBA00022741"/>
    </source>
</evidence>
<comment type="catalytic activity">
    <reaction evidence="16">
        <text>Cd(2+)(in) + ATP + H2O = Cd(2+)(out) + ADP + phosphate + H(+)</text>
        <dbReference type="Rhea" id="RHEA:12132"/>
        <dbReference type="ChEBI" id="CHEBI:15377"/>
        <dbReference type="ChEBI" id="CHEBI:15378"/>
        <dbReference type="ChEBI" id="CHEBI:30616"/>
        <dbReference type="ChEBI" id="CHEBI:43474"/>
        <dbReference type="ChEBI" id="CHEBI:48775"/>
        <dbReference type="ChEBI" id="CHEBI:456216"/>
        <dbReference type="EC" id="7.2.2.21"/>
    </reaction>
</comment>
<feature type="transmembrane region" description="Helical" evidence="17">
    <location>
        <begin position="412"/>
        <end position="437"/>
    </location>
</feature>
<dbReference type="STRING" id="94869.SAMN04488529_105190"/>
<evidence type="ECO:0000256" key="7">
    <source>
        <dbReference type="ARBA" id="ARBA00022723"/>
    </source>
</evidence>
<feature type="transmembrane region" description="Helical" evidence="17">
    <location>
        <begin position="380"/>
        <end position="400"/>
    </location>
</feature>
<comment type="subcellular location">
    <subcellularLocation>
        <location evidence="1">Cell membrane</location>
        <topology evidence="1">Multi-pass membrane protein</topology>
    </subcellularLocation>
</comment>
<evidence type="ECO:0000313" key="20">
    <source>
        <dbReference type="EMBL" id="SDP44355.1"/>
    </source>
</evidence>
<keyword evidence="10 17" id="KW-0067">ATP-binding</keyword>
<dbReference type="InterPro" id="IPR027256">
    <property type="entry name" value="P-typ_ATPase_IB"/>
</dbReference>
<dbReference type="SUPFAM" id="SSF55008">
    <property type="entry name" value="HMA, heavy metal-associated domain"/>
    <property type="match status" value="1"/>
</dbReference>
<keyword evidence="9" id="KW-0862">Zinc</keyword>
<evidence type="ECO:0000256" key="17">
    <source>
        <dbReference type="RuleBase" id="RU362081"/>
    </source>
</evidence>
<dbReference type="InterPro" id="IPR001757">
    <property type="entry name" value="P_typ_ATPase"/>
</dbReference>
<dbReference type="Pfam" id="PF00403">
    <property type="entry name" value="HMA"/>
    <property type="match status" value="1"/>
</dbReference>
<evidence type="ECO:0000256" key="15">
    <source>
        <dbReference type="ARBA" id="ARBA00047308"/>
    </source>
</evidence>
<keyword evidence="14 17" id="KW-0472">Membrane</keyword>
<dbReference type="GeneID" id="65308727"/>
<keyword evidence="8 17" id="KW-0547">Nucleotide-binding</keyword>
<dbReference type="GO" id="GO:0046872">
    <property type="term" value="F:metal ion binding"/>
    <property type="evidence" value="ECO:0007669"/>
    <property type="project" value="UniProtKB-KW"/>
</dbReference>
<dbReference type="GO" id="GO:0016887">
    <property type="term" value="F:ATP hydrolysis activity"/>
    <property type="evidence" value="ECO:0007669"/>
    <property type="project" value="InterPro"/>
</dbReference>
<evidence type="ECO:0000256" key="5">
    <source>
        <dbReference type="ARBA" id="ARBA00022553"/>
    </source>
</evidence>
<evidence type="ECO:0000256" key="16">
    <source>
        <dbReference type="ARBA" id="ARBA00049338"/>
    </source>
</evidence>
<dbReference type="NCBIfam" id="TIGR01525">
    <property type="entry name" value="ATPase-IB_hvy"/>
    <property type="match status" value="1"/>
</dbReference>
<feature type="domain" description="HMA" evidence="19">
    <location>
        <begin position="1"/>
        <end position="70"/>
    </location>
</feature>
<sequence>MEKKFLLNGLDCANCANKIEDRINKLESIKEATVNFSTATLILEIKDGYEKEDIINQVKNIIKKLEPGVKVTEKIGKVVANRNIKKCESAKCSISDHKHEHSSDDSGCLDKGHNHTKKTNVNNVEGNHELHHEDKHKEEHGHDHSHDGQSFKIKDNLTLIIGAIIYIIAIITNGNGLLSIILFAISYGLIGGKVVLTAIRNILRGEIFDENFLMTVATLGAFIIGEYPEAVAVMLFYEVGELFQSYAVNHSRKSITSLMDIRADYANILNGNDERRVSPEEVGVEEIIIVKPGERVPLDGIVIEGKSFVDTSALTGESVPREITVDNEILAGCINTNGVLKVKVTKEFGESTVARILELVENASNKKAPTEKFITKFAKIYTPIVVFSALALAILPPLLIPGQTFNIWIYRALSFLVVSCPCALVVSIPLGLFAGIGGASKKGILIKGGNYLEALKDIDTVVFDKTGTLTKGVFKVTEINAVDIEKDKLLEIAALGESLSNHPIAQSIVKAYGKEINKDQIKNYEEVSGHGISVKINEEDILLGNYKLMNMFNIKYNEVESIGTIIHVAINKEYKGNIIISDEIKEDAANAIKELKKIGVHTTVMLTGDRKSVAERVGKIIGIDKVFSELLPIDKVEKIETLLKAKNSKSKIAFVGDGINDAPVLARADIGIAMGGIGSDAAIEAADVVLMKDNPESLVEAIKIARKTNKILWQNIIFSLGIKAFVLILVALGMASMWAAVFADVGVTIIAVLNSTRCLK</sequence>
<organism evidence="20 21">
    <name type="scientific">Clostridium gasigenes</name>
    <dbReference type="NCBI Taxonomy" id="94869"/>
    <lineage>
        <taxon>Bacteria</taxon>
        <taxon>Bacillati</taxon>
        <taxon>Bacillota</taxon>
        <taxon>Clostridia</taxon>
        <taxon>Eubacteriales</taxon>
        <taxon>Clostridiaceae</taxon>
        <taxon>Clostridium</taxon>
    </lineage>
</organism>
<dbReference type="PANTHER" id="PTHR48085:SF5">
    <property type="entry name" value="CADMIUM_ZINC-TRANSPORTING ATPASE HMA4-RELATED"/>
    <property type="match status" value="1"/>
</dbReference>
<dbReference type="SFLD" id="SFLDF00027">
    <property type="entry name" value="p-type_atpase"/>
    <property type="match status" value="1"/>
</dbReference>
<dbReference type="InterPro" id="IPR006121">
    <property type="entry name" value="HMA_dom"/>
</dbReference>
<dbReference type="CDD" id="cd00371">
    <property type="entry name" value="HMA"/>
    <property type="match status" value="1"/>
</dbReference>
<dbReference type="Proteomes" id="UP000198597">
    <property type="component" value="Unassembled WGS sequence"/>
</dbReference>
<keyword evidence="11" id="KW-0460">Magnesium</keyword>
<evidence type="ECO:0000256" key="9">
    <source>
        <dbReference type="ARBA" id="ARBA00022833"/>
    </source>
</evidence>
<dbReference type="NCBIfam" id="TIGR01494">
    <property type="entry name" value="ATPase_P-type"/>
    <property type="match status" value="1"/>
</dbReference>
<dbReference type="InterPro" id="IPR059000">
    <property type="entry name" value="ATPase_P-type_domA"/>
</dbReference>
<dbReference type="InterPro" id="IPR023298">
    <property type="entry name" value="ATPase_P-typ_TM_dom_sf"/>
</dbReference>
<dbReference type="AlphaFoldDB" id="A0A1H0SRX9"/>
<dbReference type="FunFam" id="2.70.150.10:FF:000002">
    <property type="entry name" value="Copper-transporting ATPase 1, putative"/>
    <property type="match status" value="1"/>
</dbReference>
<dbReference type="InterPro" id="IPR017969">
    <property type="entry name" value="Heavy-metal-associated_CS"/>
</dbReference>
<evidence type="ECO:0000256" key="11">
    <source>
        <dbReference type="ARBA" id="ARBA00022842"/>
    </source>
</evidence>
<dbReference type="RefSeq" id="WP_089969398.1">
    <property type="nucleotide sequence ID" value="NZ_CP071376.1"/>
</dbReference>
<dbReference type="OrthoDB" id="9760364at2"/>
<dbReference type="GO" id="GO:0005886">
    <property type="term" value="C:plasma membrane"/>
    <property type="evidence" value="ECO:0007669"/>
    <property type="project" value="UniProtKB-SubCell"/>
</dbReference>
<dbReference type="Pfam" id="PF00702">
    <property type="entry name" value="Hydrolase"/>
    <property type="match status" value="1"/>
</dbReference>
<keyword evidence="4" id="KW-0104">Cadmium</keyword>
<comment type="catalytic activity">
    <reaction evidence="15">
        <text>Zn(2+)(in) + ATP + H2O = Zn(2+)(out) + ADP + phosphate + H(+)</text>
        <dbReference type="Rhea" id="RHEA:20621"/>
        <dbReference type="ChEBI" id="CHEBI:15377"/>
        <dbReference type="ChEBI" id="CHEBI:15378"/>
        <dbReference type="ChEBI" id="CHEBI:29105"/>
        <dbReference type="ChEBI" id="CHEBI:30616"/>
        <dbReference type="ChEBI" id="CHEBI:43474"/>
        <dbReference type="ChEBI" id="CHEBI:456216"/>
        <dbReference type="EC" id="7.2.2.12"/>
    </reaction>
</comment>
<dbReference type="PROSITE" id="PS00154">
    <property type="entry name" value="ATPASE_E1_E2"/>
    <property type="match status" value="1"/>
</dbReference>
<dbReference type="InterPro" id="IPR036163">
    <property type="entry name" value="HMA_dom_sf"/>
</dbReference>
<dbReference type="CDD" id="cd07548">
    <property type="entry name" value="P-type_ATPase-Cd_Zn_Co_like"/>
    <property type="match status" value="1"/>
</dbReference>
<dbReference type="SFLD" id="SFLDG00002">
    <property type="entry name" value="C1.7:_P-type_atpase_like"/>
    <property type="match status" value="1"/>
</dbReference>